<keyword evidence="1 4" id="KW-0808">Transferase</keyword>
<dbReference type="Gene3D" id="3.40.50.2000">
    <property type="entry name" value="Glycogen Phosphorylase B"/>
    <property type="match status" value="2"/>
</dbReference>
<dbReference type="InterPro" id="IPR001296">
    <property type="entry name" value="Glyco_trans_1"/>
</dbReference>
<dbReference type="GO" id="GO:0009103">
    <property type="term" value="P:lipopolysaccharide biosynthetic process"/>
    <property type="evidence" value="ECO:0007669"/>
    <property type="project" value="TreeGrafter"/>
</dbReference>
<evidence type="ECO:0000259" key="3">
    <source>
        <dbReference type="Pfam" id="PF13439"/>
    </source>
</evidence>
<dbReference type="RefSeq" id="WP_119277913.1">
    <property type="nucleotide sequence ID" value="NZ_QWLA01000036.1"/>
</dbReference>
<dbReference type="InterPro" id="IPR028098">
    <property type="entry name" value="Glyco_trans_4-like_N"/>
</dbReference>
<dbReference type="Pfam" id="PF13439">
    <property type="entry name" value="Glyco_transf_4"/>
    <property type="match status" value="1"/>
</dbReference>
<dbReference type="PANTHER" id="PTHR46401:SF2">
    <property type="entry name" value="GLYCOSYLTRANSFERASE WBBK-RELATED"/>
    <property type="match status" value="1"/>
</dbReference>
<proteinExistence type="predicted"/>
<dbReference type="EMBL" id="QWLA01000036">
    <property type="protein sequence ID" value="RIH85894.1"/>
    <property type="molecule type" value="Genomic_DNA"/>
</dbReference>
<reference evidence="4 5" key="1">
    <citation type="submission" date="2018-08" db="EMBL/GenBank/DDBJ databases">
        <title>Meiothermus roseus NBRC 110900 genome sequencing project.</title>
        <authorList>
            <person name="Da Costa M.S."/>
            <person name="Albuquerque L."/>
            <person name="Raposo P."/>
            <person name="Froufe H.J.C."/>
            <person name="Barroso C.S."/>
            <person name="Egas C."/>
        </authorList>
    </citation>
    <scope>NUCLEOTIDE SEQUENCE [LARGE SCALE GENOMIC DNA]</scope>
    <source>
        <strain evidence="4 5">NBRC 110900</strain>
    </source>
</reference>
<dbReference type="OrthoDB" id="9797829at2"/>
<accession>A0A399EMF5</accession>
<protein>
    <submittedName>
        <fullName evidence="4">Mannosylfructose-phosphate synthase</fullName>
        <ecNumber evidence="4">2.4.1.246</ecNumber>
    </submittedName>
</protein>
<organism evidence="4 5">
    <name type="scientific">Calidithermus roseus</name>
    <dbReference type="NCBI Taxonomy" id="1644118"/>
    <lineage>
        <taxon>Bacteria</taxon>
        <taxon>Thermotogati</taxon>
        <taxon>Deinococcota</taxon>
        <taxon>Deinococci</taxon>
        <taxon>Thermales</taxon>
        <taxon>Thermaceae</taxon>
        <taxon>Calidithermus</taxon>
    </lineage>
</organism>
<evidence type="ECO:0000256" key="1">
    <source>
        <dbReference type="ARBA" id="ARBA00022679"/>
    </source>
</evidence>
<keyword evidence="5" id="KW-1185">Reference proteome</keyword>
<dbReference type="CDD" id="cd03809">
    <property type="entry name" value="GT4_MtfB-like"/>
    <property type="match status" value="1"/>
</dbReference>
<dbReference type="AlphaFoldDB" id="A0A399EMF5"/>
<evidence type="ECO:0000259" key="2">
    <source>
        <dbReference type="Pfam" id="PF00534"/>
    </source>
</evidence>
<feature type="domain" description="Glycosyltransferase subfamily 4-like N-terminal" evidence="3">
    <location>
        <begin position="16"/>
        <end position="176"/>
    </location>
</feature>
<dbReference type="Pfam" id="PF00534">
    <property type="entry name" value="Glycos_transf_1"/>
    <property type="match status" value="1"/>
</dbReference>
<gene>
    <name evidence="4" type="primary">mfpsA_1</name>
    <name evidence="4" type="ORF">Mrose_02013</name>
</gene>
<dbReference type="Proteomes" id="UP000265341">
    <property type="component" value="Unassembled WGS sequence"/>
</dbReference>
<keyword evidence="4" id="KW-0328">Glycosyltransferase</keyword>
<dbReference type="PANTHER" id="PTHR46401">
    <property type="entry name" value="GLYCOSYLTRANSFERASE WBBK-RELATED"/>
    <property type="match status" value="1"/>
</dbReference>
<sequence length="378" mass="41629">MVLIDATPLQSEHRVRGVGSYLREVLRAGEELGMRPVYVASSWGAEESALPDFLPKERVLTAPRPHKPAQVYWIYNEFFLRYALLRTRPRVFFAPDFNGLVLNPFGRTVATLYDLTPFKLGDLGDPFSAGRWRSYARRLKRADHLLAISSSAGQDAVEILGIPPERVTVVPLAVDHRHFKLSVGKGRYAGAGRYLLHGGAFNPNKNQAGLLQAFARVAPHHPDLELHFFGPWAPEQLSWLVSERQRLGLGERVRHLGYIAAEDLPSLYGNAAAFVFPSLEEGFGLPVLEAMASGAPVVTSDCSSLPEAAGEAGLLVDPRDPEAIAAAIRRVLEEPGLAESLREKGYVQAARFTWEATARKTWEVLEGQGHGEGWVAQP</sequence>
<comment type="caution">
    <text evidence="4">The sequence shown here is derived from an EMBL/GenBank/DDBJ whole genome shotgun (WGS) entry which is preliminary data.</text>
</comment>
<feature type="domain" description="Glycosyl transferase family 1" evidence="2">
    <location>
        <begin position="193"/>
        <end position="346"/>
    </location>
</feature>
<dbReference type="GO" id="GO:0103011">
    <property type="term" value="F:mannosylfructose-phosphate synthase activity"/>
    <property type="evidence" value="ECO:0007669"/>
    <property type="project" value="UniProtKB-EC"/>
</dbReference>
<evidence type="ECO:0000313" key="5">
    <source>
        <dbReference type="Proteomes" id="UP000265341"/>
    </source>
</evidence>
<name>A0A399EMF5_9DEIN</name>
<dbReference type="SUPFAM" id="SSF53756">
    <property type="entry name" value="UDP-Glycosyltransferase/glycogen phosphorylase"/>
    <property type="match status" value="1"/>
</dbReference>
<evidence type="ECO:0000313" key="4">
    <source>
        <dbReference type="EMBL" id="RIH85894.1"/>
    </source>
</evidence>
<dbReference type="EC" id="2.4.1.246" evidence="4"/>